<organism evidence="7">
    <name type="scientific">hydrothermal vent metagenome</name>
    <dbReference type="NCBI Taxonomy" id="652676"/>
    <lineage>
        <taxon>unclassified sequences</taxon>
        <taxon>metagenomes</taxon>
        <taxon>ecological metagenomes</taxon>
    </lineage>
</organism>
<sequence>MALFTKKKTVILGCSRDKPEAQKKWAEKYDLPFKLLSDPDHKIHEKYGAWGEKNMYGKKVMGVKRTTILIGADGKVEKIWSNVKARGHAEKTLEELLPGARISRDVPLATTAGCFSFAGRSHIGRCAVSNHGRLFLFCRALAYQGRAGKQATRERK</sequence>
<dbReference type="GO" id="GO:0034599">
    <property type="term" value="P:cellular response to oxidative stress"/>
    <property type="evidence" value="ECO:0007669"/>
    <property type="project" value="TreeGrafter"/>
</dbReference>
<dbReference type="EMBL" id="UOGE01000049">
    <property type="protein sequence ID" value="VAX19845.1"/>
    <property type="molecule type" value="Genomic_DNA"/>
</dbReference>
<name>A0A3B1CLV1_9ZZZZ</name>
<dbReference type="InterPro" id="IPR050924">
    <property type="entry name" value="Peroxiredoxin_BCP/PrxQ"/>
</dbReference>
<dbReference type="Pfam" id="PF00578">
    <property type="entry name" value="AhpC-TSA"/>
    <property type="match status" value="1"/>
</dbReference>
<keyword evidence="1 7" id="KW-0575">Peroxidase</keyword>
<dbReference type="AlphaFoldDB" id="A0A3B1CLV1"/>
<dbReference type="InterPro" id="IPR000866">
    <property type="entry name" value="AhpC/TSA"/>
</dbReference>
<dbReference type="GO" id="GO:0045454">
    <property type="term" value="P:cell redox homeostasis"/>
    <property type="evidence" value="ECO:0007669"/>
    <property type="project" value="TreeGrafter"/>
</dbReference>
<evidence type="ECO:0000256" key="1">
    <source>
        <dbReference type="ARBA" id="ARBA00022559"/>
    </source>
</evidence>
<dbReference type="Gene3D" id="3.40.30.10">
    <property type="entry name" value="Glutaredoxin"/>
    <property type="match status" value="1"/>
</dbReference>
<evidence type="ECO:0000313" key="7">
    <source>
        <dbReference type="EMBL" id="VAX19845.1"/>
    </source>
</evidence>
<evidence type="ECO:0000256" key="4">
    <source>
        <dbReference type="ARBA" id="ARBA00023157"/>
    </source>
</evidence>
<keyword evidence="4" id="KW-1015">Disulfide bond</keyword>
<dbReference type="GO" id="GO:0005737">
    <property type="term" value="C:cytoplasm"/>
    <property type="evidence" value="ECO:0007669"/>
    <property type="project" value="TreeGrafter"/>
</dbReference>
<dbReference type="PANTHER" id="PTHR42801:SF4">
    <property type="entry name" value="AHPC_TSA FAMILY PROTEIN"/>
    <property type="match status" value="1"/>
</dbReference>
<dbReference type="EC" id="1.11.1.15" evidence="7"/>
<feature type="domain" description="Alkyl hydroperoxide reductase subunit C/ Thiol specific antioxidant" evidence="6">
    <location>
        <begin position="4"/>
        <end position="78"/>
    </location>
</feature>
<proteinExistence type="predicted"/>
<dbReference type="PANTHER" id="PTHR42801">
    <property type="entry name" value="THIOREDOXIN-DEPENDENT PEROXIDE REDUCTASE"/>
    <property type="match status" value="1"/>
</dbReference>
<keyword evidence="3 7" id="KW-0560">Oxidoreductase</keyword>
<dbReference type="CDD" id="cd03017">
    <property type="entry name" value="PRX_BCP"/>
    <property type="match status" value="1"/>
</dbReference>
<evidence type="ECO:0000259" key="6">
    <source>
        <dbReference type="Pfam" id="PF00578"/>
    </source>
</evidence>
<protein>
    <submittedName>
        <fullName evidence="7">Thiol peroxidase, Bcp-type</fullName>
        <ecNumber evidence="7">1.11.1.15</ecNumber>
    </submittedName>
</protein>
<dbReference type="InterPro" id="IPR036249">
    <property type="entry name" value="Thioredoxin-like_sf"/>
</dbReference>
<reference evidence="7" key="1">
    <citation type="submission" date="2018-06" db="EMBL/GenBank/DDBJ databases">
        <authorList>
            <person name="Zhirakovskaya E."/>
        </authorList>
    </citation>
    <scope>NUCLEOTIDE SEQUENCE</scope>
</reference>
<dbReference type="GO" id="GO:0008379">
    <property type="term" value="F:thioredoxin peroxidase activity"/>
    <property type="evidence" value="ECO:0007669"/>
    <property type="project" value="TreeGrafter"/>
</dbReference>
<accession>A0A3B1CLV1</accession>
<keyword evidence="5" id="KW-0676">Redox-active center</keyword>
<gene>
    <name evidence="7" type="ORF">MNBD_NITROSPINAE02-746</name>
</gene>
<evidence type="ECO:0000256" key="5">
    <source>
        <dbReference type="ARBA" id="ARBA00023284"/>
    </source>
</evidence>
<dbReference type="SUPFAM" id="SSF52833">
    <property type="entry name" value="Thioredoxin-like"/>
    <property type="match status" value="1"/>
</dbReference>
<keyword evidence="2" id="KW-0049">Antioxidant</keyword>
<evidence type="ECO:0000256" key="3">
    <source>
        <dbReference type="ARBA" id="ARBA00023002"/>
    </source>
</evidence>
<evidence type="ECO:0000256" key="2">
    <source>
        <dbReference type="ARBA" id="ARBA00022862"/>
    </source>
</evidence>